<proteinExistence type="predicted"/>
<gene>
    <name evidence="2" type="ORF">Salat_0198500</name>
</gene>
<dbReference type="Proteomes" id="UP001293254">
    <property type="component" value="Unassembled WGS sequence"/>
</dbReference>
<comment type="caution">
    <text evidence="2">The sequence shown here is derived from an EMBL/GenBank/DDBJ whole genome shotgun (WGS) entry which is preliminary data.</text>
</comment>
<evidence type="ECO:0000313" key="3">
    <source>
        <dbReference type="Proteomes" id="UP001293254"/>
    </source>
</evidence>
<accession>A0AAE1YXV4</accession>
<dbReference type="AlphaFoldDB" id="A0AAE1YXV4"/>
<sequence>MEDHLYCKNLHEPIINEKKPEGRDDNERMLLNQKAVAMIRKFIHRSLFEHISNTQMRTSYGQSSSQLFKRKHHAIRHISLDDLVKLEYRDSQNMIEDLNNFKGLVNKLTKAKMAIANELQSLLLLSSFLESWDTFVVTLSNSSPNEKLSMDIVCDSLLNEEARTKERSPSGDSEANVFDTRERSENRGRNKTRAQSIGRSNSR</sequence>
<feature type="region of interest" description="Disordered" evidence="1">
    <location>
        <begin position="161"/>
        <end position="203"/>
    </location>
</feature>
<feature type="compositionally biased region" description="Basic and acidic residues" evidence="1">
    <location>
        <begin position="179"/>
        <end position="188"/>
    </location>
</feature>
<protein>
    <submittedName>
        <fullName evidence="2">Uncharacterized protein</fullName>
    </submittedName>
</protein>
<name>A0AAE1YXV4_9LAMI</name>
<feature type="compositionally biased region" description="Polar residues" evidence="1">
    <location>
        <begin position="193"/>
        <end position="203"/>
    </location>
</feature>
<reference evidence="2" key="2">
    <citation type="journal article" date="2024" name="Plant">
        <title>Genomic evolution and insights into agronomic trait innovations of Sesamum species.</title>
        <authorList>
            <person name="Miao H."/>
            <person name="Wang L."/>
            <person name="Qu L."/>
            <person name="Liu H."/>
            <person name="Sun Y."/>
            <person name="Le M."/>
            <person name="Wang Q."/>
            <person name="Wei S."/>
            <person name="Zheng Y."/>
            <person name="Lin W."/>
            <person name="Duan Y."/>
            <person name="Cao H."/>
            <person name="Xiong S."/>
            <person name="Wang X."/>
            <person name="Wei L."/>
            <person name="Li C."/>
            <person name="Ma Q."/>
            <person name="Ju M."/>
            <person name="Zhao R."/>
            <person name="Li G."/>
            <person name="Mu C."/>
            <person name="Tian Q."/>
            <person name="Mei H."/>
            <person name="Zhang T."/>
            <person name="Gao T."/>
            <person name="Zhang H."/>
        </authorList>
    </citation>
    <scope>NUCLEOTIDE SEQUENCE</scope>
    <source>
        <strain evidence="2">3651</strain>
    </source>
</reference>
<dbReference type="EMBL" id="JACGWO010000001">
    <property type="protein sequence ID" value="KAK4438640.1"/>
    <property type="molecule type" value="Genomic_DNA"/>
</dbReference>
<keyword evidence="3" id="KW-1185">Reference proteome</keyword>
<reference evidence="2" key="1">
    <citation type="submission" date="2020-06" db="EMBL/GenBank/DDBJ databases">
        <authorList>
            <person name="Li T."/>
            <person name="Hu X."/>
            <person name="Zhang T."/>
            <person name="Song X."/>
            <person name="Zhang H."/>
            <person name="Dai N."/>
            <person name="Sheng W."/>
            <person name="Hou X."/>
            <person name="Wei L."/>
        </authorList>
    </citation>
    <scope>NUCLEOTIDE SEQUENCE</scope>
    <source>
        <strain evidence="2">3651</strain>
        <tissue evidence="2">Leaf</tissue>
    </source>
</reference>
<dbReference type="Pfam" id="PF14223">
    <property type="entry name" value="Retrotran_gag_2"/>
    <property type="match status" value="1"/>
</dbReference>
<organism evidence="2 3">
    <name type="scientific">Sesamum alatum</name>
    <dbReference type="NCBI Taxonomy" id="300844"/>
    <lineage>
        <taxon>Eukaryota</taxon>
        <taxon>Viridiplantae</taxon>
        <taxon>Streptophyta</taxon>
        <taxon>Embryophyta</taxon>
        <taxon>Tracheophyta</taxon>
        <taxon>Spermatophyta</taxon>
        <taxon>Magnoliopsida</taxon>
        <taxon>eudicotyledons</taxon>
        <taxon>Gunneridae</taxon>
        <taxon>Pentapetalae</taxon>
        <taxon>asterids</taxon>
        <taxon>lamiids</taxon>
        <taxon>Lamiales</taxon>
        <taxon>Pedaliaceae</taxon>
        <taxon>Sesamum</taxon>
    </lineage>
</organism>
<evidence type="ECO:0000256" key="1">
    <source>
        <dbReference type="SAM" id="MobiDB-lite"/>
    </source>
</evidence>
<evidence type="ECO:0000313" key="2">
    <source>
        <dbReference type="EMBL" id="KAK4438640.1"/>
    </source>
</evidence>